<evidence type="ECO:0000313" key="15">
    <source>
        <dbReference type="Proteomes" id="UP001233999"/>
    </source>
</evidence>
<comment type="caution">
    <text evidence="14">The sequence shown here is derived from an EMBL/GenBank/DDBJ whole genome shotgun (WGS) entry which is preliminary data.</text>
</comment>
<dbReference type="FunFam" id="3.30.160.60:FF:001064">
    <property type="entry name" value="Zinc finger protein 425"/>
    <property type="match status" value="1"/>
</dbReference>
<gene>
    <name evidence="14" type="ORF">L9F63_027753</name>
</gene>
<dbReference type="InterPro" id="IPR050589">
    <property type="entry name" value="Ikaros_C2H2-ZF"/>
</dbReference>
<keyword evidence="4" id="KW-0479">Metal-binding</keyword>
<proteinExistence type="inferred from homology"/>
<keyword evidence="6 12" id="KW-0863">Zinc-finger</keyword>
<evidence type="ECO:0000256" key="10">
    <source>
        <dbReference type="ARBA" id="ARBA00023163"/>
    </source>
</evidence>
<feature type="domain" description="C2H2-type" evidence="13">
    <location>
        <begin position="225"/>
        <end position="252"/>
    </location>
</feature>
<dbReference type="FunFam" id="3.30.160.60:FF:000771">
    <property type="entry name" value="zinc finger protein 648"/>
    <property type="match status" value="1"/>
</dbReference>
<dbReference type="PANTHER" id="PTHR24404">
    <property type="entry name" value="ZINC FINGER PROTEIN"/>
    <property type="match status" value="1"/>
</dbReference>
<dbReference type="GO" id="GO:0008270">
    <property type="term" value="F:zinc ion binding"/>
    <property type="evidence" value="ECO:0007669"/>
    <property type="project" value="UniProtKB-KW"/>
</dbReference>
<dbReference type="GO" id="GO:0005634">
    <property type="term" value="C:nucleus"/>
    <property type="evidence" value="ECO:0007669"/>
    <property type="project" value="UniProtKB-SubCell"/>
</dbReference>
<dbReference type="EMBL" id="JASPKZ010003976">
    <property type="protein sequence ID" value="KAJ9591039.1"/>
    <property type="molecule type" value="Genomic_DNA"/>
</dbReference>
<dbReference type="Pfam" id="PF00096">
    <property type="entry name" value="zf-C2H2"/>
    <property type="match status" value="6"/>
</dbReference>
<dbReference type="PANTHER" id="PTHR24404:SF114">
    <property type="entry name" value="KLUMPFUSS, ISOFORM B-RELATED"/>
    <property type="match status" value="1"/>
</dbReference>
<evidence type="ECO:0000256" key="9">
    <source>
        <dbReference type="ARBA" id="ARBA00023125"/>
    </source>
</evidence>
<keyword evidence="5" id="KW-0677">Repeat</keyword>
<keyword evidence="15" id="KW-1185">Reference proteome</keyword>
<keyword evidence="9" id="KW-0238">DNA-binding</keyword>
<sequence>VTNDHCLICDAAVLSATCYNVFGHLRGSDTSRTSLFEKVAEILNRNLRSLSLHSEVICAHCLNLLVEFEQIKHRLYAIQKDVISKFDSTANNHVDQATGKEPCKLVITQEGKVVKQKESVVKKKTVNKENRNKKCGKLKPYVCTVCGKEFRAYSHRVEHMLIHLGEKPWSCKDCGKNFRTKSALKVHAVKHSGERPYTCQQCGKSFTDKYYFEQHCRVHSGIRPFNCTYCQKAFARKKELVIHVKSHTGDKPHKCSSCSKTFAVKSRLVRHIRTHSGFRCEPCNKSFSHRADLRSHQRYHNGENPFRCIHCGKRFASKRSFIIHVRIHLQHKCSECDERFYEQSKLDEHIAEIHKTNPPTEDNTPQVDEVQTLTPVQLESVPQVLQTLAPIPVDSIIPADGLNVQTIPLTQVAQLEWSDGTAGSTSTAYVNIIPGTYVSILN</sequence>
<keyword evidence="8" id="KW-0805">Transcription regulation</keyword>
<evidence type="ECO:0000259" key="13">
    <source>
        <dbReference type="PROSITE" id="PS50157"/>
    </source>
</evidence>
<evidence type="ECO:0000256" key="12">
    <source>
        <dbReference type="PROSITE-ProRule" id="PRU00042"/>
    </source>
</evidence>
<dbReference type="SUPFAM" id="SSF57667">
    <property type="entry name" value="beta-beta-alpha zinc fingers"/>
    <property type="match status" value="5"/>
</dbReference>
<feature type="domain" description="C2H2-type" evidence="13">
    <location>
        <begin position="141"/>
        <end position="168"/>
    </location>
</feature>
<name>A0AAD8A210_DIPPU</name>
<evidence type="ECO:0000256" key="7">
    <source>
        <dbReference type="ARBA" id="ARBA00022833"/>
    </source>
</evidence>
<keyword evidence="10" id="KW-0804">Transcription</keyword>
<dbReference type="InterPro" id="IPR013087">
    <property type="entry name" value="Znf_C2H2_type"/>
</dbReference>
<dbReference type="GO" id="GO:0003700">
    <property type="term" value="F:DNA-binding transcription factor activity"/>
    <property type="evidence" value="ECO:0007669"/>
    <property type="project" value="TreeGrafter"/>
</dbReference>
<dbReference type="AlphaFoldDB" id="A0AAD8A210"/>
<dbReference type="Gene3D" id="3.30.160.60">
    <property type="entry name" value="Classic Zinc Finger"/>
    <property type="match status" value="7"/>
</dbReference>
<dbReference type="GO" id="GO:0000978">
    <property type="term" value="F:RNA polymerase II cis-regulatory region sequence-specific DNA binding"/>
    <property type="evidence" value="ECO:0007669"/>
    <property type="project" value="TreeGrafter"/>
</dbReference>
<evidence type="ECO:0000256" key="5">
    <source>
        <dbReference type="ARBA" id="ARBA00022737"/>
    </source>
</evidence>
<dbReference type="FunFam" id="3.30.160.60:FF:001639">
    <property type="entry name" value="Si:dkey-7i4.21"/>
    <property type="match status" value="1"/>
</dbReference>
<dbReference type="PROSITE" id="PS50157">
    <property type="entry name" value="ZINC_FINGER_C2H2_2"/>
    <property type="match status" value="8"/>
</dbReference>
<dbReference type="FunFam" id="3.30.160.60:FF:000065">
    <property type="entry name" value="B-cell CLL/lymphoma 6, member B"/>
    <property type="match status" value="1"/>
</dbReference>
<reference evidence="14" key="1">
    <citation type="journal article" date="2023" name="IScience">
        <title>Live-bearing cockroach genome reveals convergent evolutionary mechanisms linked to viviparity in insects and beyond.</title>
        <authorList>
            <person name="Fouks B."/>
            <person name="Harrison M.C."/>
            <person name="Mikhailova A.A."/>
            <person name="Marchal E."/>
            <person name="English S."/>
            <person name="Carruthers M."/>
            <person name="Jennings E.C."/>
            <person name="Chiamaka E.L."/>
            <person name="Frigard R.A."/>
            <person name="Pippel M."/>
            <person name="Attardo G.M."/>
            <person name="Benoit J.B."/>
            <person name="Bornberg-Bauer E."/>
            <person name="Tobe S.S."/>
        </authorList>
    </citation>
    <scope>NUCLEOTIDE SEQUENCE</scope>
    <source>
        <strain evidence="14">Stay&amp;Tobe</strain>
    </source>
</reference>
<evidence type="ECO:0000256" key="1">
    <source>
        <dbReference type="ARBA" id="ARBA00003767"/>
    </source>
</evidence>
<evidence type="ECO:0000256" key="2">
    <source>
        <dbReference type="ARBA" id="ARBA00004123"/>
    </source>
</evidence>
<keyword evidence="11" id="KW-0539">Nucleus</keyword>
<dbReference type="InterPro" id="IPR036236">
    <property type="entry name" value="Znf_C2H2_sf"/>
</dbReference>
<dbReference type="SMART" id="SM00355">
    <property type="entry name" value="ZnF_C2H2"/>
    <property type="match status" value="8"/>
</dbReference>
<comment type="function">
    <text evidence="1">May be involved in transcriptional regulation.</text>
</comment>
<evidence type="ECO:0000256" key="4">
    <source>
        <dbReference type="ARBA" id="ARBA00022723"/>
    </source>
</evidence>
<feature type="domain" description="C2H2-type" evidence="13">
    <location>
        <begin position="278"/>
        <end position="305"/>
    </location>
</feature>
<evidence type="ECO:0000256" key="3">
    <source>
        <dbReference type="ARBA" id="ARBA00006991"/>
    </source>
</evidence>
<comment type="similarity">
    <text evidence="3">Belongs to the krueppel C2H2-type zinc-finger protein family.</text>
</comment>
<feature type="domain" description="C2H2-type" evidence="13">
    <location>
        <begin position="331"/>
        <end position="359"/>
    </location>
</feature>
<reference evidence="14" key="2">
    <citation type="submission" date="2023-05" db="EMBL/GenBank/DDBJ databases">
        <authorList>
            <person name="Fouks B."/>
        </authorList>
    </citation>
    <scope>NUCLEOTIDE SEQUENCE</scope>
    <source>
        <strain evidence="14">Stay&amp;Tobe</strain>
        <tissue evidence="14">Testes</tissue>
    </source>
</reference>
<protein>
    <recommendedName>
        <fullName evidence="13">C2H2-type domain-containing protein</fullName>
    </recommendedName>
</protein>
<accession>A0AAD8A210</accession>
<dbReference type="PROSITE" id="PS00028">
    <property type="entry name" value="ZINC_FINGER_C2H2_1"/>
    <property type="match status" value="8"/>
</dbReference>
<feature type="domain" description="C2H2-type" evidence="13">
    <location>
        <begin position="169"/>
        <end position="196"/>
    </location>
</feature>
<dbReference type="FunFam" id="3.30.160.60:FF:000478">
    <property type="entry name" value="Zinc finger protein 133"/>
    <property type="match status" value="1"/>
</dbReference>
<evidence type="ECO:0000256" key="8">
    <source>
        <dbReference type="ARBA" id="ARBA00023015"/>
    </source>
</evidence>
<keyword evidence="7" id="KW-0862">Zinc</keyword>
<evidence type="ECO:0000256" key="11">
    <source>
        <dbReference type="ARBA" id="ARBA00023242"/>
    </source>
</evidence>
<feature type="domain" description="C2H2-type" evidence="13">
    <location>
        <begin position="253"/>
        <end position="280"/>
    </location>
</feature>
<evidence type="ECO:0000313" key="14">
    <source>
        <dbReference type="EMBL" id="KAJ9591039.1"/>
    </source>
</evidence>
<feature type="domain" description="C2H2-type" evidence="13">
    <location>
        <begin position="197"/>
        <end position="224"/>
    </location>
</feature>
<comment type="subcellular location">
    <subcellularLocation>
        <location evidence="2">Nucleus</location>
    </subcellularLocation>
</comment>
<dbReference type="Proteomes" id="UP001233999">
    <property type="component" value="Unassembled WGS sequence"/>
</dbReference>
<feature type="domain" description="C2H2-type" evidence="13">
    <location>
        <begin position="306"/>
        <end position="333"/>
    </location>
</feature>
<dbReference type="Pfam" id="PF13894">
    <property type="entry name" value="zf-C2H2_4"/>
    <property type="match status" value="1"/>
</dbReference>
<dbReference type="FunFam" id="3.30.160.60:FF:001498">
    <property type="entry name" value="Zinc finger protein 404"/>
    <property type="match status" value="1"/>
</dbReference>
<evidence type="ECO:0000256" key="6">
    <source>
        <dbReference type="ARBA" id="ARBA00022771"/>
    </source>
</evidence>
<organism evidence="14 15">
    <name type="scientific">Diploptera punctata</name>
    <name type="common">Pacific beetle cockroach</name>
    <dbReference type="NCBI Taxonomy" id="6984"/>
    <lineage>
        <taxon>Eukaryota</taxon>
        <taxon>Metazoa</taxon>
        <taxon>Ecdysozoa</taxon>
        <taxon>Arthropoda</taxon>
        <taxon>Hexapoda</taxon>
        <taxon>Insecta</taxon>
        <taxon>Pterygota</taxon>
        <taxon>Neoptera</taxon>
        <taxon>Polyneoptera</taxon>
        <taxon>Dictyoptera</taxon>
        <taxon>Blattodea</taxon>
        <taxon>Blaberoidea</taxon>
        <taxon>Blaberidae</taxon>
        <taxon>Diplopterinae</taxon>
        <taxon>Diploptera</taxon>
    </lineage>
</organism>
<feature type="non-terminal residue" evidence="14">
    <location>
        <position position="1"/>
    </location>
</feature>
<dbReference type="FunFam" id="3.30.160.60:FF:000446">
    <property type="entry name" value="Zinc finger protein"/>
    <property type="match status" value="1"/>
</dbReference>
<dbReference type="GO" id="GO:0006357">
    <property type="term" value="P:regulation of transcription by RNA polymerase II"/>
    <property type="evidence" value="ECO:0007669"/>
    <property type="project" value="TreeGrafter"/>
</dbReference>